<dbReference type="EMBL" id="JBHRST010000008">
    <property type="protein sequence ID" value="MFC3097403.1"/>
    <property type="molecule type" value="Genomic_DNA"/>
</dbReference>
<evidence type="ECO:0000256" key="7">
    <source>
        <dbReference type="ARBA" id="ARBA00023136"/>
    </source>
</evidence>
<evidence type="ECO:0000256" key="12">
    <source>
        <dbReference type="SAM" id="SignalP"/>
    </source>
</evidence>
<comment type="subcellular location">
    <subcellularLocation>
        <location evidence="1 9">Cell outer membrane</location>
        <topology evidence="1 9">Multi-pass membrane protein</topology>
    </subcellularLocation>
</comment>
<keyword evidence="15" id="KW-0675">Receptor</keyword>
<evidence type="ECO:0000256" key="11">
    <source>
        <dbReference type="RuleBase" id="RU003357"/>
    </source>
</evidence>
<keyword evidence="2 9" id="KW-0813">Transport</keyword>
<dbReference type="InterPro" id="IPR039426">
    <property type="entry name" value="TonB-dep_rcpt-like"/>
</dbReference>
<comment type="caution">
    <text evidence="15">The sequence shown here is derived from an EMBL/GenBank/DDBJ whole genome shotgun (WGS) entry which is preliminary data.</text>
</comment>
<evidence type="ECO:0000256" key="10">
    <source>
        <dbReference type="PROSITE-ProRule" id="PRU10143"/>
    </source>
</evidence>
<dbReference type="Gene3D" id="2.40.170.20">
    <property type="entry name" value="TonB-dependent receptor, beta-barrel domain"/>
    <property type="match status" value="1"/>
</dbReference>
<feature type="chain" id="PRO_5047341794" evidence="12">
    <location>
        <begin position="29"/>
        <end position="1006"/>
    </location>
</feature>
<evidence type="ECO:0000256" key="1">
    <source>
        <dbReference type="ARBA" id="ARBA00004571"/>
    </source>
</evidence>
<evidence type="ECO:0000313" key="15">
    <source>
        <dbReference type="EMBL" id="MFC3097403.1"/>
    </source>
</evidence>
<dbReference type="PANTHER" id="PTHR47234:SF1">
    <property type="entry name" value="TONB-DEPENDENT RECEPTOR"/>
    <property type="match status" value="1"/>
</dbReference>
<gene>
    <name evidence="15" type="ORF">ACFODU_06250</name>
</gene>
<evidence type="ECO:0000313" key="16">
    <source>
        <dbReference type="Proteomes" id="UP001595456"/>
    </source>
</evidence>
<dbReference type="PROSITE" id="PS52016">
    <property type="entry name" value="TONB_DEPENDENT_REC_3"/>
    <property type="match status" value="1"/>
</dbReference>
<dbReference type="Pfam" id="PF07715">
    <property type="entry name" value="Plug"/>
    <property type="match status" value="1"/>
</dbReference>
<dbReference type="InterPro" id="IPR012910">
    <property type="entry name" value="Plug_dom"/>
</dbReference>
<dbReference type="InterPro" id="IPR036942">
    <property type="entry name" value="Beta-barrel_TonB_sf"/>
</dbReference>
<dbReference type="Proteomes" id="UP001595456">
    <property type="component" value="Unassembled WGS sequence"/>
</dbReference>
<evidence type="ECO:0000256" key="9">
    <source>
        <dbReference type="PROSITE-ProRule" id="PRU01360"/>
    </source>
</evidence>
<sequence length="1006" mass="104937">MTNRTALRAASRAAVSFLALAGAIPAMAQTGEANGDTIIVTGTLIGGSAEDAAAPVSVITADDLLRAGSPSPVDLARRLPVSAGVIGDSSQFDTRSQFAQGVSSINLRGLGPQRTLVLLNGKRLAATGGGNVPLVDMNLIPLHAVGRIEILKDGAAATHGSDAMGGVVNLLTRTDQDGLLVSGDYRYVDGSSGDWTGAASFGREFGDVRVFAAGGYQRRGELRVTDRAFAWRPFEENPQGGFTGGGNPGNFDFNGAVGGLVFEADEGCTGLGGFRSLPGSSADLCQASYLGFTNLVEPEERYQLFADVGVDLAPGMDLRLTGLYGRTQTWLHTSPSFLPTIAPSANAAFGGNGLFTIPAYAPALADYCARFGDSAGCALDQAGNPTQPALAFPIRFRPMLAGGNPLFASAKNDRAATRLDYNNDSYQLAAAFRADLGDSFYFHAAGTWSRYNAFYQVGDSYVDLLQNALAGFGGESCAYASPQSRAGLSAEQLAALAGTAGCTWFNPFSTGIAANAVTGVANPNFAANGNPLGLSLEPGAGLVNDTATIGHFYNVWDRVADTRQMVFDAVVGGNPGVTLPGGEVQTALGLQLRRDRFARRFEGGTNLDLFPCPGSVLNPAATCNPETGALGFIGAGRDLAVSRNVVAVFGEVQMPLADTFSAQISARYEDYEGGGSTFDPQVRLRFQPAEWLVLRGGVGSTFRAPPPNQTLADSVILTFIGGGFRAVDILANPNLRPEKATTWNAGAVVESGGFRASVDYWRYDISGAIENEPIGGMVAALFGSSGTANCGNPAFAALQARFTFAGGVCGAANVQRLATYAFNSTSVSTSGLDGEISHAWGLGRGDLELGASGSYIIAYKVGDVAVAGVPVQPAFNAVGLLNFQTTAYPLPRAKGQAWLQWRGHDHSLRAQVNHIAGYEDQRGAAIFGPNTAALAGASVTAGKRLNAFTTLDLVWVWDMDEATRLSLVLDNVLDADPPLARLDQNYDPFTVSPLGATAKLGISRSF</sequence>
<evidence type="ECO:0000259" key="13">
    <source>
        <dbReference type="Pfam" id="PF00593"/>
    </source>
</evidence>
<keyword evidence="7 9" id="KW-0472">Membrane</keyword>
<dbReference type="RefSeq" id="WP_336926197.1">
    <property type="nucleotide sequence ID" value="NZ_JBANRO010000006.1"/>
</dbReference>
<dbReference type="InterPro" id="IPR000531">
    <property type="entry name" value="Beta-barrel_TonB"/>
</dbReference>
<dbReference type="PANTHER" id="PTHR47234">
    <property type="match status" value="1"/>
</dbReference>
<feature type="short sequence motif" description="TonB box" evidence="10">
    <location>
        <begin position="37"/>
        <end position="43"/>
    </location>
</feature>
<evidence type="ECO:0000256" key="8">
    <source>
        <dbReference type="ARBA" id="ARBA00023237"/>
    </source>
</evidence>
<dbReference type="InterPro" id="IPR010916">
    <property type="entry name" value="TonB_box_CS"/>
</dbReference>
<protein>
    <submittedName>
        <fullName evidence="15">TonB-dependent receptor domain-containing protein</fullName>
    </submittedName>
</protein>
<comment type="similarity">
    <text evidence="9 11">Belongs to the TonB-dependent receptor family.</text>
</comment>
<dbReference type="InterPro" id="IPR037066">
    <property type="entry name" value="Plug_dom_sf"/>
</dbReference>
<dbReference type="SUPFAM" id="SSF56935">
    <property type="entry name" value="Porins"/>
    <property type="match status" value="1"/>
</dbReference>
<keyword evidence="5 12" id="KW-0732">Signal</keyword>
<proteinExistence type="inferred from homology"/>
<dbReference type="Gene3D" id="2.170.130.10">
    <property type="entry name" value="TonB-dependent receptor, plug domain"/>
    <property type="match status" value="1"/>
</dbReference>
<accession>A0ABV7E440</accession>
<keyword evidence="6 10" id="KW-0798">TonB box</keyword>
<reference evidence="16" key="1">
    <citation type="journal article" date="2019" name="Int. J. Syst. Evol. Microbiol.">
        <title>The Global Catalogue of Microorganisms (GCM) 10K type strain sequencing project: providing services to taxonomists for standard genome sequencing and annotation.</title>
        <authorList>
            <consortium name="The Broad Institute Genomics Platform"/>
            <consortium name="The Broad Institute Genome Sequencing Center for Infectious Disease"/>
            <person name="Wu L."/>
            <person name="Ma J."/>
        </authorList>
    </citation>
    <scope>NUCLEOTIDE SEQUENCE [LARGE SCALE GENOMIC DNA]</scope>
    <source>
        <strain evidence="16">KCTC 52607</strain>
    </source>
</reference>
<evidence type="ECO:0000256" key="3">
    <source>
        <dbReference type="ARBA" id="ARBA00022452"/>
    </source>
</evidence>
<dbReference type="PROSITE" id="PS00430">
    <property type="entry name" value="TONB_DEPENDENT_REC_1"/>
    <property type="match status" value="1"/>
</dbReference>
<evidence type="ECO:0000259" key="14">
    <source>
        <dbReference type="Pfam" id="PF07715"/>
    </source>
</evidence>
<evidence type="ECO:0000256" key="2">
    <source>
        <dbReference type="ARBA" id="ARBA00022448"/>
    </source>
</evidence>
<feature type="domain" description="TonB-dependent receptor plug" evidence="14">
    <location>
        <begin position="49"/>
        <end position="167"/>
    </location>
</feature>
<evidence type="ECO:0000256" key="4">
    <source>
        <dbReference type="ARBA" id="ARBA00022692"/>
    </source>
</evidence>
<organism evidence="15 16">
    <name type="scientific">Alteraurantiacibacter palmitatis</name>
    <dbReference type="NCBI Taxonomy" id="2054628"/>
    <lineage>
        <taxon>Bacteria</taxon>
        <taxon>Pseudomonadati</taxon>
        <taxon>Pseudomonadota</taxon>
        <taxon>Alphaproteobacteria</taxon>
        <taxon>Sphingomonadales</taxon>
        <taxon>Erythrobacteraceae</taxon>
        <taxon>Alteraurantiacibacter</taxon>
    </lineage>
</organism>
<evidence type="ECO:0000256" key="5">
    <source>
        <dbReference type="ARBA" id="ARBA00022729"/>
    </source>
</evidence>
<keyword evidence="4 9" id="KW-0812">Transmembrane</keyword>
<keyword evidence="3 9" id="KW-1134">Transmembrane beta strand</keyword>
<name>A0ABV7E440_9SPHN</name>
<keyword evidence="16" id="KW-1185">Reference proteome</keyword>
<feature type="signal peptide" evidence="12">
    <location>
        <begin position="1"/>
        <end position="28"/>
    </location>
</feature>
<evidence type="ECO:0000256" key="6">
    <source>
        <dbReference type="ARBA" id="ARBA00023077"/>
    </source>
</evidence>
<feature type="domain" description="TonB-dependent receptor-like beta-barrel" evidence="13">
    <location>
        <begin position="413"/>
        <end position="972"/>
    </location>
</feature>
<keyword evidence="8 9" id="KW-0998">Cell outer membrane</keyword>
<dbReference type="Pfam" id="PF00593">
    <property type="entry name" value="TonB_dep_Rec_b-barrel"/>
    <property type="match status" value="1"/>
</dbReference>